<dbReference type="Gene3D" id="2.60.120.920">
    <property type="match status" value="2"/>
</dbReference>
<organism evidence="10 11">
    <name type="scientific">Ictalurus punctatus</name>
    <name type="common">Channel catfish</name>
    <name type="synonym">Silurus punctatus</name>
    <dbReference type="NCBI Taxonomy" id="7998"/>
    <lineage>
        <taxon>Eukaryota</taxon>
        <taxon>Metazoa</taxon>
        <taxon>Chordata</taxon>
        <taxon>Craniata</taxon>
        <taxon>Vertebrata</taxon>
        <taxon>Euteleostomi</taxon>
        <taxon>Actinopterygii</taxon>
        <taxon>Neopterygii</taxon>
        <taxon>Teleostei</taxon>
        <taxon>Ostariophysi</taxon>
        <taxon>Siluriformes</taxon>
        <taxon>Ictaluridae</taxon>
        <taxon>Ictalurus</taxon>
    </lineage>
</organism>
<keyword evidence="11 12" id="KW-0436">Ligase</keyword>
<keyword evidence="10" id="KW-1185">Reference proteome</keyword>
<evidence type="ECO:0000259" key="9">
    <source>
        <dbReference type="PROSITE" id="PS50188"/>
    </source>
</evidence>
<dbReference type="InterPro" id="IPR001841">
    <property type="entry name" value="Znf_RING"/>
</dbReference>
<dbReference type="PROSITE" id="PS50119">
    <property type="entry name" value="ZF_BBOX"/>
    <property type="match status" value="1"/>
</dbReference>
<dbReference type="InterPro" id="IPR000315">
    <property type="entry name" value="Znf_B-box"/>
</dbReference>
<accession>A0A2D0SQI0</accession>
<feature type="domain" description="B box-type" evidence="8">
    <location>
        <begin position="149"/>
        <end position="188"/>
    </location>
</feature>
<dbReference type="PROSITE" id="PS00518">
    <property type="entry name" value="ZF_RING_1"/>
    <property type="match status" value="1"/>
</dbReference>
<evidence type="ECO:0000259" key="7">
    <source>
        <dbReference type="PROSITE" id="PS50089"/>
    </source>
</evidence>
<dbReference type="InterPro" id="IPR003879">
    <property type="entry name" value="Butyrophylin_SPRY"/>
</dbReference>
<gene>
    <name evidence="11 12" type="primary">LOC108277091</name>
</gene>
<evidence type="ECO:0000256" key="5">
    <source>
        <dbReference type="ARBA" id="ARBA00022859"/>
    </source>
</evidence>
<feature type="domain" description="RING-type" evidence="7">
    <location>
        <begin position="19"/>
        <end position="60"/>
    </location>
</feature>
<keyword evidence="3 6" id="KW-0863">Zinc-finger</keyword>
<dbReference type="InterPro" id="IPR017907">
    <property type="entry name" value="Znf_RING_CS"/>
</dbReference>
<dbReference type="PANTHER" id="PTHR25465">
    <property type="entry name" value="B-BOX DOMAIN CONTAINING"/>
    <property type="match status" value="1"/>
</dbReference>
<dbReference type="GO" id="GO:0016874">
    <property type="term" value="F:ligase activity"/>
    <property type="evidence" value="ECO:0007669"/>
    <property type="project" value="UniProtKB-KW"/>
</dbReference>
<dbReference type="RefSeq" id="XP_017344956.1">
    <property type="nucleotide sequence ID" value="XM_017489467.2"/>
</dbReference>
<dbReference type="InterPro" id="IPR013083">
    <property type="entry name" value="Znf_RING/FYVE/PHD"/>
</dbReference>
<dbReference type="AlphaFoldDB" id="A0A2D0SQI0"/>
<dbReference type="Pfam" id="PF00622">
    <property type="entry name" value="SPRY"/>
    <property type="match status" value="2"/>
</dbReference>
<dbReference type="InterPro" id="IPR043136">
    <property type="entry name" value="B30.2/SPRY_sf"/>
</dbReference>
<keyword evidence="1" id="KW-0399">Innate immunity</keyword>
<dbReference type="SMART" id="SM00449">
    <property type="entry name" value="SPRY"/>
    <property type="match status" value="1"/>
</dbReference>
<dbReference type="PROSITE" id="PS50188">
    <property type="entry name" value="B302_SPRY"/>
    <property type="match status" value="1"/>
</dbReference>
<evidence type="ECO:0000313" key="11">
    <source>
        <dbReference type="RefSeq" id="XP_017344956.1"/>
    </source>
</evidence>
<dbReference type="Pfam" id="PF15227">
    <property type="entry name" value="zf-C3HC4_4"/>
    <property type="match status" value="1"/>
</dbReference>
<dbReference type="GO" id="GO:0008270">
    <property type="term" value="F:zinc ion binding"/>
    <property type="evidence" value="ECO:0007669"/>
    <property type="project" value="UniProtKB-KW"/>
</dbReference>
<dbReference type="PROSITE" id="PS50089">
    <property type="entry name" value="ZF_RING_2"/>
    <property type="match status" value="1"/>
</dbReference>
<dbReference type="Gene3D" id="3.30.40.10">
    <property type="entry name" value="Zinc/RING finger domain, C3HC4 (zinc finger)"/>
    <property type="match status" value="1"/>
</dbReference>
<evidence type="ECO:0000259" key="8">
    <source>
        <dbReference type="PROSITE" id="PS50119"/>
    </source>
</evidence>
<keyword evidence="2" id="KW-0479">Metal-binding</keyword>
<dbReference type="PANTHER" id="PTHR25465:SF77">
    <property type="entry name" value="E3 UBIQUITIN_ISG15 LIGASE TRIM25"/>
    <property type="match status" value="1"/>
</dbReference>
<dbReference type="KEGG" id="ipu:108277091"/>
<dbReference type="PRINTS" id="PR01407">
    <property type="entry name" value="BUTYPHLNCDUF"/>
</dbReference>
<dbReference type="SUPFAM" id="SSF49899">
    <property type="entry name" value="Concanavalin A-like lectins/glucanases"/>
    <property type="match status" value="2"/>
</dbReference>
<dbReference type="Gene3D" id="4.10.830.40">
    <property type="match status" value="1"/>
</dbReference>
<evidence type="ECO:0000313" key="12">
    <source>
        <dbReference type="RefSeq" id="XP_053530012.1"/>
    </source>
</evidence>
<name>A0A2D0SQI0_ICTPU</name>
<dbReference type="InterPro" id="IPR001870">
    <property type="entry name" value="B30.2/SPRY"/>
</dbReference>
<evidence type="ECO:0000313" key="10">
    <source>
        <dbReference type="Proteomes" id="UP000221080"/>
    </source>
</evidence>
<dbReference type="InterPro" id="IPR003877">
    <property type="entry name" value="SPRY_dom"/>
</dbReference>
<dbReference type="Gene3D" id="3.30.160.60">
    <property type="entry name" value="Classic Zinc Finger"/>
    <property type="match status" value="1"/>
</dbReference>
<evidence type="ECO:0000256" key="1">
    <source>
        <dbReference type="ARBA" id="ARBA00022588"/>
    </source>
</evidence>
<evidence type="ECO:0000256" key="4">
    <source>
        <dbReference type="ARBA" id="ARBA00022833"/>
    </source>
</evidence>
<reference evidence="10" key="1">
    <citation type="journal article" date="2016" name="Nat. Commun.">
        <title>The channel catfish genome sequence provides insights into the evolution of scale formation in teleosts.</title>
        <authorList>
            <person name="Liu Z."/>
            <person name="Liu S."/>
            <person name="Yao J."/>
            <person name="Bao L."/>
            <person name="Zhang J."/>
            <person name="Li Y."/>
            <person name="Jiang C."/>
            <person name="Sun L."/>
            <person name="Wang R."/>
            <person name="Zhang Y."/>
            <person name="Zhou T."/>
            <person name="Zeng Q."/>
            <person name="Fu Q."/>
            <person name="Gao S."/>
            <person name="Li N."/>
            <person name="Koren S."/>
            <person name="Jiang Y."/>
            <person name="Zimin A."/>
            <person name="Xu P."/>
            <person name="Phillippy A.M."/>
            <person name="Geng X."/>
            <person name="Song L."/>
            <person name="Sun F."/>
            <person name="Li C."/>
            <person name="Wang X."/>
            <person name="Chen A."/>
            <person name="Jin Y."/>
            <person name="Yuan Z."/>
            <person name="Yang Y."/>
            <person name="Tan S."/>
            <person name="Peatman E."/>
            <person name="Lu J."/>
            <person name="Qin Z."/>
            <person name="Dunham R."/>
            <person name="Li Z."/>
            <person name="Sonstegard T."/>
            <person name="Feng J."/>
            <person name="Danzmann R.G."/>
            <person name="Schroeder S."/>
            <person name="Scheffler B."/>
            <person name="Duke M.V."/>
            <person name="Ballard L."/>
            <person name="Kucuktas H."/>
            <person name="Kaltenboeck L."/>
            <person name="Liu H."/>
            <person name="Armbruster J."/>
            <person name="Xie Y."/>
            <person name="Kirby M.L."/>
            <person name="Tian Y."/>
            <person name="Flanagan M.E."/>
            <person name="Mu W."/>
            <person name="Waldbieser G.C."/>
        </authorList>
    </citation>
    <scope>NUCLEOTIDE SEQUENCE [LARGE SCALE GENOMIC DNA]</scope>
    <source>
        <strain evidence="10">SDA103</strain>
    </source>
</reference>
<keyword evidence="4" id="KW-0862">Zinc</keyword>
<dbReference type="GO" id="GO:0045087">
    <property type="term" value="P:innate immune response"/>
    <property type="evidence" value="ECO:0007669"/>
    <property type="project" value="UniProtKB-KW"/>
</dbReference>
<proteinExistence type="predicted"/>
<dbReference type="OrthoDB" id="6270329at2759"/>
<evidence type="ECO:0000256" key="2">
    <source>
        <dbReference type="ARBA" id="ARBA00022723"/>
    </source>
</evidence>
<evidence type="ECO:0000256" key="3">
    <source>
        <dbReference type="ARBA" id="ARBA00022771"/>
    </source>
</evidence>
<sequence>MASNSSIIPLLLPEDELLCAICQTLLKNPVTIPCGHNFCMTCISKHWKLAFASIYCPYCRIKFPSKPVLKTNTVLCAIMEHVGKVFPTSEIVLVPDEKPICNICEEGRELSAVKTCVTCLASFCSVHSTSHMNSQALAKHCLCTPVSDIKDLLCKKHSKVLEVFCMNHGAAICWQCTEKHRKCNMCSVEGMRTDWKAALEPVATEAQDRKKATSELLEALNTISEGIKNTAVKMTEDMQLCFEALMNTINHAQDRAISFIEAEKMEALQKTEKQKERLDDHLLSISLLMDKIDECINNDSYFNFLLPLPLLPAEVGQLQDVQLDGQAVERMILDIQQLNSSLESQLSTMLQRREEIREKDMTSDDFRVVSGRSKKRSNLLKYSSGVTFDPVTASASVILSEDDLAVTVDHNGLLTWKDYQVNKEIGFRVLCSQEFSSGQHYWEVQTPEDEDSNWAVGVTYKNSHNHYQSLGQDSSSWCVRWQNKVEDKDNDKLANNMEGTNDGEVILPNSLAKEGAIKFKVPNLESKKNKLEAYLKDDKSHEGLPQDKNKRERNQALLEDVAEGEEKVSDLTEENKCTLTTMQEDKNIPKQSGTGFFASHQQEMNLISQIPPRKIGVLLDFDRGWLSFFLVSNSKVKLCYRFQALFSAPLCPSIWLRDPDSTMIISK</sequence>
<dbReference type="RefSeq" id="XP_053530012.1">
    <property type="nucleotide sequence ID" value="XM_053674037.1"/>
</dbReference>
<dbReference type="SUPFAM" id="SSF57850">
    <property type="entry name" value="RING/U-box"/>
    <property type="match status" value="1"/>
</dbReference>
<evidence type="ECO:0000256" key="6">
    <source>
        <dbReference type="PROSITE-ProRule" id="PRU00024"/>
    </source>
</evidence>
<dbReference type="Proteomes" id="UP000221080">
    <property type="component" value="Chromosome 2"/>
</dbReference>
<protein>
    <submittedName>
        <fullName evidence="11 12">E3 ubiquitin/ISG15 ligase TRIM25</fullName>
    </submittedName>
</protein>
<keyword evidence="5" id="KW-0391">Immunity</keyword>
<dbReference type="InterPro" id="IPR013320">
    <property type="entry name" value="ConA-like_dom_sf"/>
</dbReference>
<dbReference type="SUPFAM" id="SSF57845">
    <property type="entry name" value="B-box zinc-binding domain"/>
    <property type="match status" value="1"/>
</dbReference>
<feature type="domain" description="B30.2/SPRY" evidence="9">
    <location>
        <begin position="365"/>
        <end position="566"/>
    </location>
</feature>
<dbReference type="InterPro" id="IPR051051">
    <property type="entry name" value="E3_ubiq-ligase_TRIM/RNF"/>
</dbReference>
<reference evidence="11 12" key="2">
    <citation type="submission" date="2025-04" db="UniProtKB">
        <authorList>
            <consortium name="RefSeq"/>
        </authorList>
    </citation>
    <scope>IDENTIFICATION</scope>
    <source>
        <tissue evidence="11 12">Blood</tissue>
    </source>
</reference>
<dbReference type="SMART" id="SM00184">
    <property type="entry name" value="RING"/>
    <property type="match status" value="1"/>
</dbReference>
<dbReference type="GeneID" id="108277091"/>